<comment type="caution">
    <text evidence="3">The sequence shown here is derived from an EMBL/GenBank/DDBJ whole genome shotgun (WGS) entry which is preliminary data.</text>
</comment>
<gene>
    <name evidence="3" type="ORF">DdX_20491</name>
</gene>
<feature type="compositionally biased region" description="Low complexity" evidence="1">
    <location>
        <begin position="56"/>
        <end position="69"/>
    </location>
</feature>
<feature type="region of interest" description="Disordered" evidence="1">
    <location>
        <begin position="19"/>
        <end position="75"/>
    </location>
</feature>
<reference evidence="3" key="1">
    <citation type="submission" date="2022-01" db="EMBL/GenBank/DDBJ databases">
        <title>Genome Sequence Resource for Two Populations of Ditylenchus destructor, the Migratory Endoparasitic Phytonematode.</title>
        <authorList>
            <person name="Zhang H."/>
            <person name="Lin R."/>
            <person name="Xie B."/>
        </authorList>
    </citation>
    <scope>NUCLEOTIDE SEQUENCE</scope>
    <source>
        <strain evidence="3">BazhouSP</strain>
    </source>
</reference>
<sequence length="75" mass="7175">MNTFSVVFFAVCIVSTLAQPNMGGGQNQQGSPSPFGGMSSGSSGNGPSGSMGGLGSNQNGGSQNGGSSMPPFGGQ</sequence>
<organism evidence="3 4">
    <name type="scientific">Ditylenchus destructor</name>
    <dbReference type="NCBI Taxonomy" id="166010"/>
    <lineage>
        <taxon>Eukaryota</taxon>
        <taxon>Metazoa</taxon>
        <taxon>Ecdysozoa</taxon>
        <taxon>Nematoda</taxon>
        <taxon>Chromadorea</taxon>
        <taxon>Rhabditida</taxon>
        <taxon>Tylenchina</taxon>
        <taxon>Tylenchomorpha</taxon>
        <taxon>Sphaerularioidea</taxon>
        <taxon>Anguinidae</taxon>
        <taxon>Anguininae</taxon>
        <taxon>Ditylenchus</taxon>
    </lineage>
</organism>
<keyword evidence="4" id="KW-1185">Reference proteome</keyword>
<keyword evidence="2" id="KW-0732">Signal</keyword>
<evidence type="ECO:0000313" key="4">
    <source>
        <dbReference type="Proteomes" id="UP001201812"/>
    </source>
</evidence>
<feature type="compositionally biased region" description="Gly residues" evidence="1">
    <location>
        <begin position="43"/>
        <end position="55"/>
    </location>
</feature>
<evidence type="ECO:0000256" key="2">
    <source>
        <dbReference type="SAM" id="SignalP"/>
    </source>
</evidence>
<evidence type="ECO:0000313" key="3">
    <source>
        <dbReference type="EMBL" id="KAI1693749.1"/>
    </source>
</evidence>
<evidence type="ECO:0000256" key="1">
    <source>
        <dbReference type="SAM" id="MobiDB-lite"/>
    </source>
</evidence>
<feature type="compositionally biased region" description="Low complexity" evidence="1">
    <location>
        <begin position="28"/>
        <end position="42"/>
    </location>
</feature>
<name>A0AAD4MGI5_9BILA</name>
<dbReference type="AlphaFoldDB" id="A0AAD4MGI5"/>
<protein>
    <submittedName>
        <fullName evidence="3">Uncharacterized protein</fullName>
    </submittedName>
</protein>
<feature type="chain" id="PRO_5042182231" evidence="2">
    <location>
        <begin position="19"/>
        <end position="75"/>
    </location>
</feature>
<dbReference type="Proteomes" id="UP001201812">
    <property type="component" value="Unassembled WGS sequence"/>
</dbReference>
<feature type="signal peptide" evidence="2">
    <location>
        <begin position="1"/>
        <end position="18"/>
    </location>
</feature>
<dbReference type="EMBL" id="JAKKPZ010000589">
    <property type="protein sequence ID" value="KAI1693749.1"/>
    <property type="molecule type" value="Genomic_DNA"/>
</dbReference>
<proteinExistence type="predicted"/>
<accession>A0AAD4MGI5</accession>